<evidence type="ECO:0000313" key="4">
    <source>
        <dbReference type="Proteomes" id="UP000803884"/>
    </source>
</evidence>
<dbReference type="Proteomes" id="UP000803884">
    <property type="component" value="Unassembled WGS sequence"/>
</dbReference>
<feature type="domain" description="Ribonucleases P/MRP subunit Pop8-like" evidence="2">
    <location>
        <begin position="38"/>
        <end position="112"/>
    </location>
</feature>
<proteinExistence type="predicted"/>
<protein>
    <recommendedName>
        <fullName evidence="2">Ribonucleases P/MRP subunit Pop8-like domain-containing protein</fullName>
    </recommendedName>
</protein>
<comment type="caution">
    <text evidence="3">The sequence shown here is derived from an EMBL/GenBank/DDBJ whole genome shotgun (WGS) entry which is preliminary data.</text>
</comment>
<name>A0AB34KBV1_9PEZI</name>
<evidence type="ECO:0000259" key="2">
    <source>
        <dbReference type="Pfam" id="PF20976"/>
    </source>
</evidence>
<feature type="compositionally biased region" description="Polar residues" evidence="1">
    <location>
        <begin position="20"/>
        <end position="32"/>
    </location>
</feature>
<dbReference type="PANTHER" id="PTHR28173:SF1">
    <property type="entry name" value="RIBONUCLEASES P_MRP PROTEIN SUBUNIT POP8"/>
    <property type="match status" value="1"/>
</dbReference>
<feature type="region of interest" description="Disordered" evidence="1">
    <location>
        <begin position="1"/>
        <end position="32"/>
    </location>
</feature>
<gene>
    <name evidence="3" type="ORF">WHR41_08558</name>
</gene>
<dbReference type="InterPro" id="IPR049128">
    <property type="entry name" value="Pop8-like_dom"/>
</dbReference>
<dbReference type="Pfam" id="PF20976">
    <property type="entry name" value="Pop8"/>
    <property type="match status" value="1"/>
</dbReference>
<evidence type="ECO:0000256" key="1">
    <source>
        <dbReference type="SAM" id="MobiDB-lite"/>
    </source>
</evidence>
<dbReference type="InterPro" id="IPR020347">
    <property type="entry name" value="Pop8"/>
</dbReference>
<reference evidence="3 4" key="1">
    <citation type="journal article" date="2020" name="Microbiol. Resour. Announc.">
        <title>Draft Genome Sequence of a Cladosporium Species Isolated from the Mesophotic Ascidian Didemnum maculosum.</title>
        <authorList>
            <person name="Gioti A."/>
            <person name="Siaperas R."/>
            <person name="Nikolaivits E."/>
            <person name="Le Goff G."/>
            <person name="Ouazzani J."/>
            <person name="Kotoulas G."/>
            <person name="Topakas E."/>
        </authorList>
    </citation>
    <scope>NUCLEOTIDE SEQUENCE [LARGE SCALE GENOMIC DNA]</scope>
    <source>
        <strain evidence="3 4">TM138-S3</strain>
    </source>
</reference>
<accession>A0AB34KBV1</accession>
<dbReference type="GO" id="GO:0005655">
    <property type="term" value="C:nucleolar ribonuclease P complex"/>
    <property type="evidence" value="ECO:0007669"/>
    <property type="project" value="InterPro"/>
</dbReference>
<keyword evidence="4" id="KW-1185">Reference proteome</keyword>
<dbReference type="GO" id="GO:0008033">
    <property type="term" value="P:tRNA processing"/>
    <property type="evidence" value="ECO:0007669"/>
    <property type="project" value="InterPro"/>
</dbReference>
<evidence type="ECO:0000313" key="3">
    <source>
        <dbReference type="EMBL" id="KAL1582593.1"/>
    </source>
</evidence>
<dbReference type="GO" id="GO:0000171">
    <property type="term" value="F:ribonuclease MRP activity"/>
    <property type="evidence" value="ECO:0007669"/>
    <property type="project" value="TreeGrafter"/>
</dbReference>
<dbReference type="GO" id="GO:0034965">
    <property type="term" value="P:intronic box C/D snoRNA processing"/>
    <property type="evidence" value="ECO:0007669"/>
    <property type="project" value="TreeGrafter"/>
</dbReference>
<organism evidence="3 4">
    <name type="scientific">Cladosporium halotolerans</name>
    <dbReference type="NCBI Taxonomy" id="1052096"/>
    <lineage>
        <taxon>Eukaryota</taxon>
        <taxon>Fungi</taxon>
        <taxon>Dikarya</taxon>
        <taxon>Ascomycota</taxon>
        <taxon>Pezizomycotina</taxon>
        <taxon>Dothideomycetes</taxon>
        <taxon>Dothideomycetidae</taxon>
        <taxon>Cladosporiales</taxon>
        <taxon>Cladosporiaceae</taxon>
        <taxon>Cladosporium</taxon>
    </lineage>
</organism>
<dbReference type="GO" id="GO:0004526">
    <property type="term" value="F:ribonuclease P activity"/>
    <property type="evidence" value="ECO:0007669"/>
    <property type="project" value="TreeGrafter"/>
</dbReference>
<dbReference type="GO" id="GO:0000294">
    <property type="term" value="P:nuclear-transcribed mRNA catabolic process, RNase MRP-dependent"/>
    <property type="evidence" value="ECO:0007669"/>
    <property type="project" value="TreeGrafter"/>
</dbReference>
<dbReference type="RefSeq" id="XP_069225700.1">
    <property type="nucleotide sequence ID" value="XM_069377162.1"/>
</dbReference>
<sequence length="142" mass="14832">MSAPATQQPSSTSSLPSKRPASQTPQKASTLTLSSPSHAYIHLTHLAPSQDSLPSDLDTLTAHHHLTTSLHQFLGVHGAAVPIDVLKLSGRDVWVRVPAADRSAVVAAAGGWIGRQGEGWRVVGWGSWGLGSGGEGRDLFGN</sequence>
<dbReference type="AlphaFoldDB" id="A0AB34KBV1"/>
<dbReference type="GO" id="GO:0000172">
    <property type="term" value="C:ribonuclease MRP complex"/>
    <property type="evidence" value="ECO:0007669"/>
    <property type="project" value="InterPro"/>
</dbReference>
<dbReference type="PANTHER" id="PTHR28173">
    <property type="entry name" value="RIBONUCLEASES P/MRP PROTEIN SUBUNIT POP8"/>
    <property type="match status" value="1"/>
</dbReference>
<feature type="compositionally biased region" description="Low complexity" evidence="1">
    <location>
        <begin position="1"/>
        <end position="14"/>
    </location>
</feature>
<dbReference type="EMBL" id="JAAQHG020000047">
    <property type="protein sequence ID" value="KAL1582593.1"/>
    <property type="molecule type" value="Genomic_DNA"/>
</dbReference>
<dbReference type="GeneID" id="96010000"/>